<dbReference type="STRING" id="69.GLE_2825"/>
<protein>
    <recommendedName>
        <fullName evidence="3">DUF3293 domain-containing protein</fullName>
    </recommendedName>
</protein>
<dbReference type="OrthoDB" id="6024680at2"/>
<gene>
    <name evidence="1" type="ORF">GLE_2825</name>
</gene>
<dbReference type="Proteomes" id="UP000061569">
    <property type="component" value="Chromosome"/>
</dbReference>
<evidence type="ECO:0000313" key="2">
    <source>
        <dbReference type="Proteomes" id="UP000061569"/>
    </source>
</evidence>
<dbReference type="KEGG" id="lez:GLE_2825"/>
<dbReference type="InterPro" id="IPR021710">
    <property type="entry name" value="DUF3293"/>
</dbReference>
<dbReference type="AlphaFoldDB" id="A0A0S2DIG1"/>
<reference evidence="1 2" key="1">
    <citation type="submission" date="2015-11" db="EMBL/GenBank/DDBJ databases">
        <title>Genome sequences of Lysobacter enzymogenes strain C3 and Lysobacter antibioticus ATCC 29479.</title>
        <authorList>
            <person name="Kobayashi D.Y."/>
        </authorList>
    </citation>
    <scope>NUCLEOTIDE SEQUENCE [LARGE SCALE GENOMIC DNA]</scope>
    <source>
        <strain evidence="1 2">C3</strain>
    </source>
</reference>
<sequence length="157" mass="17070">MRELQVVNAAELALAYAAAEYAVALDGDALPLRVGRPANDLEAYWPAARYLFVSAWNPASQPHSDSANQAADERLVARIQAAGVQRHAAWAQDSAGQWREPGWLLADLDDSAADALAREFGQAGVLAWRRGEPVRLRMLIARPQDAAASEHTDWVEG</sequence>
<dbReference type="Pfam" id="PF11697">
    <property type="entry name" value="DUF3293"/>
    <property type="match status" value="1"/>
</dbReference>
<accession>A0A0S2DIG1</accession>
<evidence type="ECO:0008006" key="3">
    <source>
        <dbReference type="Google" id="ProtNLM"/>
    </source>
</evidence>
<organism evidence="1 2">
    <name type="scientific">Lysobacter enzymogenes</name>
    <dbReference type="NCBI Taxonomy" id="69"/>
    <lineage>
        <taxon>Bacteria</taxon>
        <taxon>Pseudomonadati</taxon>
        <taxon>Pseudomonadota</taxon>
        <taxon>Gammaproteobacteria</taxon>
        <taxon>Lysobacterales</taxon>
        <taxon>Lysobacteraceae</taxon>
        <taxon>Lysobacter</taxon>
    </lineage>
</organism>
<proteinExistence type="predicted"/>
<evidence type="ECO:0000313" key="1">
    <source>
        <dbReference type="EMBL" id="ALN58173.1"/>
    </source>
</evidence>
<dbReference type="PATRIC" id="fig|69.6.peg.2783"/>
<name>A0A0S2DIG1_LYSEN</name>
<dbReference type="EMBL" id="CP013140">
    <property type="protein sequence ID" value="ALN58173.1"/>
    <property type="molecule type" value="Genomic_DNA"/>
</dbReference>
<dbReference type="RefSeq" id="WP_057947842.1">
    <property type="nucleotide sequence ID" value="NZ_CP067396.1"/>
</dbReference>